<dbReference type="AlphaFoldDB" id="A0A6J6P1K6"/>
<evidence type="ECO:0000313" key="1">
    <source>
        <dbReference type="EMBL" id="CAB4690665.1"/>
    </source>
</evidence>
<gene>
    <name evidence="1" type="ORF">UFOPK2399_00690</name>
</gene>
<dbReference type="EMBL" id="CAEZXP010000001">
    <property type="protein sequence ID" value="CAB4690665.1"/>
    <property type="molecule type" value="Genomic_DNA"/>
</dbReference>
<protein>
    <submittedName>
        <fullName evidence="1">Unannotated protein</fullName>
    </submittedName>
</protein>
<sequence>MMDARSGKVAGVDATRHGWVAVVIENGRFAGDVHLTPIETDFAELSDCSVIAIDIPIGYGPRLADGAARTFLRGAPSTVFTTPTRKQLEATFGPGLGVSAQAHALGPRIIHVTAIATTDTRFFETHPEVSFEAMNGGAALGYRKKSFGGMEERHRLLADAGIDLSGLGDSRAVPADDVLDAAACAWTASRIATGAALSLPSPPEERAGRAVAIWY</sequence>
<dbReference type="InterPro" id="IPR007362">
    <property type="entry name" value="DUF429"/>
</dbReference>
<dbReference type="Pfam" id="PF04250">
    <property type="entry name" value="DUF429"/>
    <property type="match status" value="1"/>
</dbReference>
<reference evidence="1" key="1">
    <citation type="submission" date="2020-05" db="EMBL/GenBank/DDBJ databases">
        <authorList>
            <person name="Chiriac C."/>
            <person name="Salcher M."/>
            <person name="Ghai R."/>
            <person name="Kavagutti S V."/>
        </authorList>
    </citation>
    <scope>NUCLEOTIDE SEQUENCE</scope>
</reference>
<proteinExistence type="predicted"/>
<organism evidence="1">
    <name type="scientific">freshwater metagenome</name>
    <dbReference type="NCBI Taxonomy" id="449393"/>
    <lineage>
        <taxon>unclassified sequences</taxon>
        <taxon>metagenomes</taxon>
        <taxon>ecological metagenomes</taxon>
    </lineage>
</organism>
<accession>A0A6J6P1K6</accession>
<name>A0A6J6P1K6_9ZZZZ</name>